<organism evidence="1 2">
    <name type="scientific">Vreelandella andesensis</name>
    <dbReference type="NCBI Taxonomy" id="447567"/>
    <lineage>
        <taxon>Bacteria</taxon>
        <taxon>Pseudomonadati</taxon>
        <taxon>Pseudomonadota</taxon>
        <taxon>Gammaproteobacteria</taxon>
        <taxon>Oceanospirillales</taxon>
        <taxon>Halomonadaceae</taxon>
        <taxon>Vreelandella</taxon>
    </lineage>
</organism>
<keyword evidence="2" id="KW-1185">Reference proteome</keyword>
<evidence type="ECO:0000313" key="1">
    <source>
        <dbReference type="EMBL" id="RUR30356.1"/>
    </source>
</evidence>
<name>A0A3S0W376_9GAMM</name>
<proteinExistence type="predicted"/>
<dbReference type="RefSeq" id="WP_126947990.1">
    <property type="nucleotide sequence ID" value="NZ_RZHG01000019.1"/>
</dbReference>
<sequence length="81" mass="9306">MLKTVLETALETALETVFETALETEPEAMVKKVLKEFLKNRVAVELTVTICLRGVRKMQRLAPIFWHFLSNVTISLHFYPA</sequence>
<dbReference type="AlphaFoldDB" id="A0A3S0W376"/>
<accession>A0A3S0W376</accession>
<dbReference type="Proteomes" id="UP000287336">
    <property type="component" value="Unassembled WGS sequence"/>
</dbReference>
<protein>
    <submittedName>
        <fullName evidence="1">Uncharacterized protein</fullName>
    </submittedName>
</protein>
<gene>
    <name evidence="1" type="ORF">ELY33_11230</name>
</gene>
<reference evidence="1 2" key="1">
    <citation type="submission" date="2018-12" db="EMBL/GenBank/DDBJ databases">
        <title>three novel Halomonas strain isolated from plants.</title>
        <authorList>
            <person name="Sun C."/>
        </authorList>
    </citation>
    <scope>NUCLEOTIDE SEQUENCE [LARGE SCALE GENOMIC DNA]</scope>
    <source>
        <strain evidence="1 2">DSM 19434</strain>
    </source>
</reference>
<evidence type="ECO:0000313" key="2">
    <source>
        <dbReference type="Proteomes" id="UP000287336"/>
    </source>
</evidence>
<dbReference type="EMBL" id="RZHG01000019">
    <property type="protein sequence ID" value="RUR30356.1"/>
    <property type="molecule type" value="Genomic_DNA"/>
</dbReference>
<comment type="caution">
    <text evidence="1">The sequence shown here is derived from an EMBL/GenBank/DDBJ whole genome shotgun (WGS) entry which is preliminary data.</text>
</comment>